<dbReference type="CDD" id="cd00099">
    <property type="entry name" value="IgV"/>
    <property type="match status" value="1"/>
</dbReference>
<evidence type="ECO:0000256" key="1">
    <source>
        <dbReference type="ARBA" id="ARBA00004370"/>
    </source>
</evidence>
<dbReference type="SMART" id="SM00406">
    <property type="entry name" value="IGv"/>
    <property type="match status" value="1"/>
</dbReference>
<dbReference type="Proteomes" id="UP000314980">
    <property type="component" value="Unassembled WGS sequence"/>
</dbReference>
<accession>A0A4W6FZV8</accession>
<dbReference type="InterPro" id="IPR013106">
    <property type="entry name" value="Ig_V-set"/>
</dbReference>
<evidence type="ECO:0000256" key="2">
    <source>
        <dbReference type="ARBA" id="ARBA00022692"/>
    </source>
</evidence>
<keyword evidence="5" id="KW-0675">Receptor</keyword>
<evidence type="ECO:0000256" key="6">
    <source>
        <dbReference type="ARBA" id="ARBA00023319"/>
    </source>
</evidence>
<dbReference type="SMART" id="SM00409">
    <property type="entry name" value="IG"/>
    <property type="match status" value="1"/>
</dbReference>
<sequence>MQILHVTNPPPSTSRKISTCSKFDFGHLGVTVVTQKPPIVTVRKGETVTMDCNLGTGTNDAARWYKQIPGGVTQYVLMFQHGWSSVKYGSGFTSPKFTSNHQSKSDYRLIINTVEERDSAVYYCKTWDSSVSEYVSQ</sequence>
<dbReference type="GO" id="GO:0016020">
    <property type="term" value="C:membrane"/>
    <property type="evidence" value="ECO:0007669"/>
    <property type="project" value="UniProtKB-SubCell"/>
</dbReference>
<reference evidence="9" key="1">
    <citation type="submission" date="2015-09" db="EMBL/GenBank/DDBJ databases">
        <authorList>
            <person name="Sai Rama Sridatta P."/>
        </authorList>
    </citation>
    <scope>NUCLEOTIDE SEQUENCE [LARGE SCALE GENOMIC DNA]</scope>
</reference>
<keyword evidence="9" id="KW-1185">Reference proteome</keyword>
<dbReference type="AlphaFoldDB" id="A0A4W6FZV8"/>
<dbReference type="Gene3D" id="2.60.40.10">
    <property type="entry name" value="Immunoglobulins"/>
    <property type="match status" value="1"/>
</dbReference>
<dbReference type="PANTHER" id="PTHR19256">
    <property type="entry name" value="T-CELL RECEPTOR GAMMA CHAIN"/>
    <property type="match status" value="1"/>
</dbReference>
<keyword evidence="3" id="KW-1133">Transmembrane helix</keyword>
<dbReference type="Pfam" id="PF07686">
    <property type="entry name" value="V-set"/>
    <property type="match status" value="1"/>
</dbReference>
<dbReference type="InParanoid" id="A0A4W6FZV8"/>
<comment type="subcellular location">
    <subcellularLocation>
        <location evidence="1">Membrane</location>
    </subcellularLocation>
</comment>
<dbReference type="SUPFAM" id="SSF48726">
    <property type="entry name" value="Immunoglobulin"/>
    <property type="match status" value="1"/>
</dbReference>
<dbReference type="PROSITE" id="PS50835">
    <property type="entry name" value="IG_LIKE"/>
    <property type="match status" value="1"/>
</dbReference>
<name>A0A4W6FZV8_LATCA</name>
<organism evidence="8 9">
    <name type="scientific">Lates calcarifer</name>
    <name type="common">Barramundi</name>
    <name type="synonym">Holocentrus calcarifer</name>
    <dbReference type="NCBI Taxonomy" id="8187"/>
    <lineage>
        <taxon>Eukaryota</taxon>
        <taxon>Metazoa</taxon>
        <taxon>Chordata</taxon>
        <taxon>Craniata</taxon>
        <taxon>Vertebrata</taxon>
        <taxon>Euteleostomi</taxon>
        <taxon>Actinopterygii</taxon>
        <taxon>Neopterygii</taxon>
        <taxon>Teleostei</taxon>
        <taxon>Neoteleostei</taxon>
        <taxon>Acanthomorphata</taxon>
        <taxon>Carangaria</taxon>
        <taxon>Carangaria incertae sedis</taxon>
        <taxon>Centropomidae</taxon>
        <taxon>Lates</taxon>
    </lineage>
</organism>
<evidence type="ECO:0000313" key="8">
    <source>
        <dbReference type="Ensembl" id="ENSLCAP00010056897.1"/>
    </source>
</evidence>
<dbReference type="InterPro" id="IPR003599">
    <property type="entry name" value="Ig_sub"/>
</dbReference>
<dbReference type="InterPro" id="IPR051117">
    <property type="entry name" value="TRG_var/const_region"/>
</dbReference>
<reference evidence="8" key="3">
    <citation type="submission" date="2025-09" db="UniProtKB">
        <authorList>
            <consortium name="Ensembl"/>
        </authorList>
    </citation>
    <scope>IDENTIFICATION</scope>
</reference>
<evidence type="ECO:0000256" key="3">
    <source>
        <dbReference type="ARBA" id="ARBA00022989"/>
    </source>
</evidence>
<evidence type="ECO:0000259" key="7">
    <source>
        <dbReference type="PROSITE" id="PS50835"/>
    </source>
</evidence>
<dbReference type="InterPro" id="IPR013783">
    <property type="entry name" value="Ig-like_fold"/>
</dbReference>
<proteinExistence type="predicted"/>
<dbReference type="Ensembl" id="ENSLCAT00010058446.1">
    <property type="protein sequence ID" value="ENSLCAP00010056897.1"/>
    <property type="gene ID" value="ENSLCAG00010026558.1"/>
</dbReference>
<dbReference type="GeneTree" id="ENSGT00940000165634"/>
<dbReference type="PANTHER" id="PTHR19256:SF65">
    <property type="entry name" value="T CELL RECEPTOR GAMMA CONSTANT 1-RELATED"/>
    <property type="match status" value="1"/>
</dbReference>
<keyword evidence="2" id="KW-0812">Transmembrane</keyword>
<evidence type="ECO:0000256" key="5">
    <source>
        <dbReference type="ARBA" id="ARBA00023170"/>
    </source>
</evidence>
<dbReference type="InterPro" id="IPR036179">
    <property type="entry name" value="Ig-like_dom_sf"/>
</dbReference>
<keyword evidence="6" id="KW-0393">Immunoglobulin domain</keyword>
<keyword evidence="4" id="KW-0472">Membrane</keyword>
<reference evidence="8" key="2">
    <citation type="submission" date="2025-08" db="UniProtKB">
        <authorList>
            <consortium name="Ensembl"/>
        </authorList>
    </citation>
    <scope>IDENTIFICATION</scope>
</reference>
<protein>
    <recommendedName>
        <fullName evidence="7">Ig-like domain-containing protein</fullName>
    </recommendedName>
</protein>
<feature type="domain" description="Ig-like" evidence="7">
    <location>
        <begin position="11"/>
        <end position="136"/>
    </location>
</feature>
<evidence type="ECO:0000313" key="9">
    <source>
        <dbReference type="Proteomes" id="UP000314980"/>
    </source>
</evidence>
<dbReference type="InterPro" id="IPR007110">
    <property type="entry name" value="Ig-like_dom"/>
</dbReference>
<evidence type="ECO:0000256" key="4">
    <source>
        <dbReference type="ARBA" id="ARBA00023136"/>
    </source>
</evidence>